<dbReference type="AlphaFoldDB" id="A0A1Q2M8W6"/>
<accession>A0A1Q2M8W6</accession>
<feature type="transmembrane region" description="Helical" evidence="1">
    <location>
        <begin position="126"/>
        <end position="147"/>
    </location>
</feature>
<dbReference type="RefSeq" id="WP_077407775.1">
    <property type="nucleotide sequence ID" value="NZ_CP019650.1"/>
</dbReference>
<evidence type="ECO:0008006" key="4">
    <source>
        <dbReference type="Google" id="ProtNLM"/>
    </source>
</evidence>
<dbReference type="EMBL" id="CP019650">
    <property type="protein sequence ID" value="AQQ69195.1"/>
    <property type="molecule type" value="Genomic_DNA"/>
</dbReference>
<feature type="transmembrane region" description="Helical" evidence="1">
    <location>
        <begin position="93"/>
        <end position="114"/>
    </location>
</feature>
<keyword evidence="1" id="KW-0812">Transmembrane</keyword>
<feature type="transmembrane region" description="Helical" evidence="1">
    <location>
        <begin position="63"/>
        <end position="81"/>
    </location>
</feature>
<protein>
    <recommendedName>
        <fullName evidence="4">DUF1211 domain-containing membrane protein</fullName>
    </recommendedName>
</protein>
<gene>
    <name evidence="2" type="ORF">Mag101_17325</name>
</gene>
<keyword evidence="1" id="KW-1133">Transmembrane helix</keyword>
<reference evidence="2" key="1">
    <citation type="submission" date="2017-02" db="EMBL/GenBank/DDBJ databases">
        <title>Genome of Microbulbifer agarilyticus GP101.</title>
        <authorList>
            <person name="Jung J."/>
            <person name="Bae S.S."/>
            <person name="Baek K."/>
        </authorList>
    </citation>
    <scope>NUCLEOTIDE SEQUENCE [LARGE SCALE GENOMIC DNA]</scope>
    <source>
        <strain evidence="2">GP101</strain>
    </source>
</reference>
<evidence type="ECO:0000313" key="3">
    <source>
        <dbReference type="Proteomes" id="UP000188219"/>
    </source>
</evidence>
<dbReference type="OrthoDB" id="5728510at2"/>
<keyword evidence="1" id="KW-0472">Membrane</keyword>
<evidence type="ECO:0000256" key="1">
    <source>
        <dbReference type="SAM" id="Phobius"/>
    </source>
</evidence>
<feature type="transmembrane region" description="Helical" evidence="1">
    <location>
        <begin position="21"/>
        <end position="39"/>
    </location>
</feature>
<name>A0A1Q2M8W6_9GAMM</name>
<dbReference type="KEGG" id="maga:Mag101_17325"/>
<evidence type="ECO:0000313" key="2">
    <source>
        <dbReference type="EMBL" id="AQQ69195.1"/>
    </source>
</evidence>
<proteinExistence type="predicted"/>
<dbReference type="STRING" id="260552.Mag101_17325"/>
<keyword evidence="3" id="KW-1185">Reference proteome</keyword>
<organism evidence="2 3">
    <name type="scientific">Microbulbifer agarilyticus</name>
    <dbReference type="NCBI Taxonomy" id="260552"/>
    <lineage>
        <taxon>Bacteria</taxon>
        <taxon>Pseudomonadati</taxon>
        <taxon>Pseudomonadota</taxon>
        <taxon>Gammaproteobacteria</taxon>
        <taxon>Cellvibrionales</taxon>
        <taxon>Microbulbiferaceae</taxon>
        <taxon>Microbulbifer</taxon>
    </lineage>
</organism>
<sequence>MPTADAATVFTQRSRLRRLETFVDVAYAVLFVNFIMYLPPTEDMAWAEMPYGLLSLLVADPELLLRLVIAVGLTLINWNLTHKLLGPVERSDGLHTLLVLLQLVVVGLYLFFAVADPQLVSVSSPVGQSCCLAISGLIGLLGWKYACRKGFAHPELDASERRAVTRRSTIEPLTAALTIGLAFIGPTVWELGWLIIPPLLIALWRTLGWE</sequence>
<dbReference type="Proteomes" id="UP000188219">
    <property type="component" value="Chromosome"/>
</dbReference>